<protein>
    <recommendedName>
        <fullName evidence="5">Secreted protein</fullName>
    </recommendedName>
</protein>
<dbReference type="AlphaFoldDB" id="A0A5B0Q4G7"/>
<organism evidence="3 4">
    <name type="scientific">Puccinia graminis f. sp. tritici</name>
    <dbReference type="NCBI Taxonomy" id="56615"/>
    <lineage>
        <taxon>Eukaryota</taxon>
        <taxon>Fungi</taxon>
        <taxon>Dikarya</taxon>
        <taxon>Basidiomycota</taxon>
        <taxon>Pucciniomycotina</taxon>
        <taxon>Pucciniomycetes</taxon>
        <taxon>Pucciniales</taxon>
        <taxon>Pucciniaceae</taxon>
        <taxon>Puccinia</taxon>
    </lineage>
</organism>
<reference evidence="3 4" key="1">
    <citation type="submission" date="2019-05" db="EMBL/GenBank/DDBJ databases">
        <title>Emergence of the Ug99 lineage of the wheat stem rust pathogen through somatic hybridization.</title>
        <authorList>
            <person name="Li F."/>
            <person name="Upadhyaya N.M."/>
            <person name="Sperschneider J."/>
            <person name="Matny O."/>
            <person name="Nguyen-Phuc H."/>
            <person name="Mago R."/>
            <person name="Raley C."/>
            <person name="Miller M.E."/>
            <person name="Silverstein K.A.T."/>
            <person name="Henningsen E."/>
            <person name="Hirsch C.D."/>
            <person name="Visser B."/>
            <person name="Pretorius Z.A."/>
            <person name="Steffenson B.J."/>
            <person name="Schwessinger B."/>
            <person name="Dodds P.N."/>
            <person name="Figueroa M."/>
        </authorList>
    </citation>
    <scope>NUCLEOTIDE SEQUENCE [LARGE SCALE GENOMIC DNA]</scope>
    <source>
        <strain evidence="3">21-0</strain>
    </source>
</reference>
<evidence type="ECO:0000313" key="4">
    <source>
        <dbReference type="Proteomes" id="UP000324748"/>
    </source>
</evidence>
<evidence type="ECO:0008006" key="5">
    <source>
        <dbReference type="Google" id="ProtNLM"/>
    </source>
</evidence>
<feature type="region of interest" description="Disordered" evidence="1">
    <location>
        <begin position="54"/>
        <end position="73"/>
    </location>
</feature>
<proteinExistence type="predicted"/>
<accession>A0A5B0Q4G7</accession>
<evidence type="ECO:0000313" key="3">
    <source>
        <dbReference type="EMBL" id="KAA1108165.1"/>
    </source>
</evidence>
<keyword evidence="4" id="KW-1185">Reference proteome</keyword>
<keyword evidence="2" id="KW-0732">Signal</keyword>
<sequence length="73" mass="8176">METNRAELWARAVILLLLVALADPRSISIIVFLKRSALETRELAFQLILSFQDNPRNRSSAGSNKSGRAFAME</sequence>
<dbReference type="Proteomes" id="UP000324748">
    <property type="component" value="Unassembled WGS sequence"/>
</dbReference>
<evidence type="ECO:0000256" key="2">
    <source>
        <dbReference type="SAM" id="SignalP"/>
    </source>
</evidence>
<name>A0A5B0Q4G7_PUCGR</name>
<evidence type="ECO:0000256" key="1">
    <source>
        <dbReference type="SAM" id="MobiDB-lite"/>
    </source>
</evidence>
<feature type="chain" id="PRO_5023027308" description="Secreted protein" evidence="2">
    <location>
        <begin position="25"/>
        <end position="73"/>
    </location>
</feature>
<dbReference type="EMBL" id="VSWC01000028">
    <property type="protein sequence ID" value="KAA1108165.1"/>
    <property type="molecule type" value="Genomic_DNA"/>
</dbReference>
<comment type="caution">
    <text evidence="3">The sequence shown here is derived from an EMBL/GenBank/DDBJ whole genome shotgun (WGS) entry which is preliminary data.</text>
</comment>
<feature type="compositionally biased region" description="Polar residues" evidence="1">
    <location>
        <begin position="54"/>
        <end position="66"/>
    </location>
</feature>
<gene>
    <name evidence="3" type="ORF">PGT21_002465</name>
</gene>
<feature type="signal peptide" evidence="2">
    <location>
        <begin position="1"/>
        <end position="24"/>
    </location>
</feature>